<gene>
    <name evidence="1" type="ORF">EHQ52_14915</name>
</gene>
<dbReference type="OrthoDB" id="325351at2"/>
<sequence length="153" mass="17159">MDEPSEKEKYIVTSTQPFAILASLREKNIEDINIQSGRDSAPAGAIGLMGRFDIAIWLLEHGYTQDLPGLAKTAEIRDVHSKLQPYKEKLIDTLIASGIKFPVTETYKDLHKYIEVPPSAVMDLVYGRKDCRDFPIKPGRWSDKSCRGAPIPN</sequence>
<comment type="caution">
    <text evidence="1">The sequence shown here is derived from an EMBL/GenBank/DDBJ whole genome shotgun (WGS) entry which is preliminary data.</text>
</comment>
<evidence type="ECO:0000313" key="2">
    <source>
        <dbReference type="Proteomes" id="UP000297871"/>
    </source>
</evidence>
<protein>
    <submittedName>
        <fullName evidence="1">Uncharacterized protein</fullName>
    </submittedName>
</protein>
<dbReference type="EMBL" id="RQFY01000006">
    <property type="protein sequence ID" value="TGL32571.1"/>
    <property type="molecule type" value="Genomic_DNA"/>
</dbReference>
<accession>A0A4R9J531</accession>
<dbReference type="AlphaFoldDB" id="A0A4R9J531"/>
<reference evidence="1" key="1">
    <citation type="journal article" date="2019" name="PLoS Negl. Trop. Dis.">
        <title>Revisiting the worldwide diversity of Leptospira species in the environment.</title>
        <authorList>
            <person name="Vincent A.T."/>
            <person name="Schiettekatte O."/>
            <person name="Bourhy P."/>
            <person name="Veyrier F.J."/>
            <person name="Picardeau M."/>
        </authorList>
    </citation>
    <scope>NUCLEOTIDE SEQUENCE [LARGE SCALE GENOMIC DNA]</scope>
    <source>
        <strain evidence="1">201800265</strain>
    </source>
</reference>
<organism evidence="1 2">
    <name type="scientific">Leptospira koniambonensis</name>
    <dbReference type="NCBI Taxonomy" id="2484950"/>
    <lineage>
        <taxon>Bacteria</taxon>
        <taxon>Pseudomonadati</taxon>
        <taxon>Spirochaetota</taxon>
        <taxon>Spirochaetia</taxon>
        <taxon>Leptospirales</taxon>
        <taxon>Leptospiraceae</taxon>
        <taxon>Leptospira</taxon>
    </lineage>
</organism>
<name>A0A4R9J531_9LEPT</name>
<proteinExistence type="predicted"/>
<dbReference type="RefSeq" id="WP_135615975.1">
    <property type="nucleotide sequence ID" value="NZ_RQFY01000006.1"/>
</dbReference>
<evidence type="ECO:0000313" key="1">
    <source>
        <dbReference type="EMBL" id="TGL32571.1"/>
    </source>
</evidence>
<keyword evidence="2" id="KW-1185">Reference proteome</keyword>
<dbReference type="Proteomes" id="UP000297871">
    <property type="component" value="Unassembled WGS sequence"/>
</dbReference>